<protein>
    <submittedName>
        <fullName evidence="2">Uncharacterized protein</fullName>
    </submittedName>
</protein>
<feature type="compositionally biased region" description="Polar residues" evidence="1">
    <location>
        <begin position="1"/>
        <end position="12"/>
    </location>
</feature>
<organism evidence="2 3">
    <name type="scientific">Geodia barretti</name>
    <name type="common">Barrett's horny sponge</name>
    <dbReference type="NCBI Taxonomy" id="519541"/>
    <lineage>
        <taxon>Eukaryota</taxon>
        <taxon>Metazoa</taxon>
        <taxon>Porifera</taxon>
        <taxon>Demospongiae</taxon>
        <taxon>Heteroscleromorpha</taxon>
        <taxon>Tetractinellida</taxon>
        <taxon>Astrophorina</taxon>
        <taxon>Geodiidae</taxon>
        <taxon>Geodia</taxon>
    </lineage>
</organism>
<evidence type="ECO:0000256" key="1">
    <source>
        <dbReference type="SAM" id="MobiDB-lite"/>
    </source>
</evidence>
<proteinExistence type="predicted"/>
<name>A0AA35S3X5_GEOBA</name>
<dbReference type="EMBL" id="CASHTH010001988">
    <property type="protein sequence ID" value="CAI8022993.1"/>
    <property type="molecule type" value="Genomic_DNA"/>
</dbReference>
<dbReference type="AlphaFoldDB" id="A0AA35S3X5"/>
<reference evidence="2" key="1">
    <citation type="submission" date="2023-03" db="EMBL/GenBank/DDBJ databases">
        <authorList>
            <person name="Steffen K."/>
            <person name="Cardenas P."/>
        </authorList>
    </citation>
    <scope>NUCLEOTIDE SEQUENCE</scope>
</reference>
<dbReference type="Proteomes" id="UP001174909">
    <property type="component" value="Unassembled WGS sequence"/>
</dbReference>
<keyword evidence="3" id="KW-1185">Reference proteome</keyword>
<feature type="region of interest" description="Disordered" evidence="1">
    <location>
        <begin position="1"/>
        <end position="66"/>
    </location>
</feature>
<evidence type="ECO:0000313" key="3">
    <source>
        <dbReference type="Proteomes" id="UP001174909"/>
    </source>
</evidence>
<comment type="caution">
    <text evidence="2">The sequence shown here is derived from an EMBL/GenBank/DDBJ whole genome shotgun (WGS) entry which is preliminary data.</text>
</comment>
<evidence type="ECO:0000313" key="2">
    <source>
        <dbReference type="EMBL" id="CAI8022993.1"/>
    </source>
</evidence>
<sequence>TRLQSAALSDSESGQKRSGQRLKRSGRPGARLQSAAALSDSESGLKRSGQGQKHSGSAHGIRGSSS</sequence>
<feature type="non-terminal residue" evidence="2">
    <location>
        <position position="1"/>
    </location>
</feature>
<gene>
    <name evidence="2" type="ORF">GBAR_LOCUS13468</name>
</gene>
<accession>A0AA35S3X5</accession>